<name>A0A9Q1HYE4_CONCO</name>
<sequence length="85" mass="8852">MRGAVHRARVLLVPLHSSPPPGLTCAAPELPALHSPSSPAASRPGGVCSPLRLFSLLTSVTGGMFRQLGTLGILCQRWAPCRASL</sequence>
<accession>A0A9Q1HYE4</accession>
<comment type="caution">
    <text evidence="1">The sequence shown here is derived from an EMBL/GenBank/DDBJ whole genome shotgun (WGS) entry which is preliminary data.</text>
</comment>
<evidence type="ECO:0000313" key="1">
    <source>
        <dbReference type="EMBL" id="KAJ8269112.1"/>
    </source>
</evidence>
<dbReference type="Proteomes" id="UP001152803">
    <property type="component" value="Unassembled WGS sequence"/>
</dbReference>
<evidence type="ECO:0000313" key="2">
    <source>
        <dbReference type="Proteomes" id="UP001152803"/>
    </source>
</evidence>
<keyword evidence="2" id="KW-1185">Reference proteome</keyword>
<dbReference type="EMBL" id="JAFJMO010000008">
    <property type="protein sequence ID" value="KAJ8269112.1"/>
    <property type="molecule type" value="Genomic_DNA"/>
</dbReference>
<protein>
    <submittedName>
        <fullName evidence="1">Uncharacterized protein</fullName>
    </submittedName>
</protein>
<proteinExistence type="predicted"/>
<reference evidence="1" key="1">
    <citation type="journal article" date="2023" name="Science">
        <title>Genome structures resolve the early diversification of teleost fishes.</title>
        <authorList>
            <person name="Parey E."/>
            <person name="Louis A."/>
            <person name="Montfort J."/>
            <person name="Bouchez O."/>
            <person name="Roques C."/>
            <person name="Iampietro C."/>
            <person name="Lluch J."/>
            <person name="Castinel A."/>
            <person name="Donnadieu C."/>
            <person name="Desvignes T."/>
            <person name="Floi Bucao C."/>
            <person name="Jouanno E."/>
            <person name="Wen M."/>
            <person name="Mejri S."/>
            <person name="Dirks R."/>
            <person name="Jansen H."/>
            <person name="Henkel C."/>
            <person name="Chen W.J."/>
            <person name="Zahm M."/>
            <person name="Cabau C."/>
            <person name="Klopp C."/>
            <person name="Thompson A.W."/>
            <person name="Robinson-Rechavi M."/>
            <person name="Braasch I."/>
            <person name="Lecointre G."/>
            <person name="Bobe J."/>
            <person name="Postlethwait J.H."/>
            <person name="Berthelot C."/>
            <person name="Roest Crollius H."/>
            <person name="Guiguen Y."/>
        </authorList>
    </citation>
    <scope>NUCLEOTIDE SEQUENCE</scope>
    <source>
        <strain evidence="1">Concon-B</strain>
    </source>
</reference>
<dbReference type="AlphaFoldDB" id="A0A9Q1HYE4"/>
<gene>
    <name evidence="1" type="ORF">COCON_G00117190</name>
</gene>
<organism evidence="1 2">
    <name type="scientific">Conger conger</name>
    <name type="common">Conger eel</name>
    <name type="synonym">Muraena conger</name>
    <dbReference type="NCBI Taxonomy" id="82655"/>
    <lineage>
        <taxon>Eukaryota</taxon>
        <taxon>Metazoa</taxon>
        <taxon>Chordata</taxon>
        <taxon>Craniata</taxon>
        <taxon>Vertebrata</taxon>
        <taxon>Euteleostomi</taxon>
        <taxon>Actinopterygii</taxon>
        <taxon>Neopterygii</taxon>
        <taxon>Teleostei</taxon>
        <taxon>Anguilliformes</taxon>
        <taxon>Congridae</taxon>
        <taxon>Conger</taxon>
    </lineage>
</organism>